<dbReference type="SUPFAM" id="SSF56801">
    <property type="entry name" value="Acetyl-CoA synthetase-like"/>
    <property type="match status" value="1"/>
</dbReference>
<dbReference type="InterPro" id="IPR051414">
    <property type="entry name" value="Adenylate-forming_Reductase"/>
</dbReference>
<sequence length="560" mass="62870">MGSTPLSSPYSGKLLVQIIEEKAKWTPGHIYIRYPSKNWETDGYRSITWADFADSINKASFWLDHQLGKSKNQDTIAYLGPNDIRYSILLSAAVKSDRKLLVPDGRVTKEGLMSLIETTNCSAWVYAEDDDSLSKAIGVFDTDLKLCALPSIEWCLDSKAHQNYPYTKTFEEAKMDVVNIIHTSGTTGIPKPIYNTNGYYSCLHSVHDLSRKHWPRGITYDSWVGKSMINACPPQWLGGMAAYLLLPVFMDTSCIVTPSDISGLPPAVFKKLVEMNIAEGILCPPHTITQLYNDPETQPLLKSRKFIIYIGAGLEKTVGDDLATHTKVSSIIGSTENGPQISVQSLDRRLWHTHSYVPESGGRMVQISGPGVAVDSPDDLYELVLDRPKEGANLYQSAWWNPMWDGIDMIETKELYRPVKDSDGKTRWAMAGRKDDLTKLSWLAKFHATDVEMRIKRHSDVHHVFVGGEGQPTPYVLVEPKDGVLSKKSADALLDEIYTNVVVQMNKAGVEEIRIPKETVLIAKEHKPFKMSNKQTLIRKEIEKDYAEEIKEAYARLSVK</sequence>
<organism evidence="4 5">
    <name type="scientific">Lojkania enalia</name>
    <dbReference type="NCBI Taxonomy" id="147567"/>
    <lineage>
        <taxon>Eukaryota</taxon>
        <taxon>Fungi</taxon>
        <taxon>Dikarya</taxon>
        <taxon>Ascomycota</taxon>
        <taxon>Pezizomycotina</taxon>
        <taxon>Dothideomycetes</taxon>
        <taxon>Pleosporomycetidae</taxon>
        <taxon>Pleosporales</taxon>
        <taxon>Pleosporales incertae sedis</taxon>
        <taxon>Lojkania</taxon>
    </lineage>
</organism>
<dbReference type="PANTHER" id="PTHR43439">
    <property type="entry name" value="PHENYLACETATE-COENZYME A LIGASE"/>
    <property type="match status" value="1"/>
</dbReference>
<proteinExistence type="predicted"/>
<accession>A0A9P4K9W0</accession>
<evidence type="ECO:0000313" key="4">
    <source>
        <dbReference type="EMBL" id="KAF2263763.1"/>
    </source>
</evidence>
<dbReference type="Pfam" id="PF23562">
    <property type="entry name" value="AMP-binding_C_3"/>
    <property type="match status" value="1"/>
</dbReference>
<evidence type="ECO:0000313" key="5">
    <source>
        <dbReference type="Proteomes" id="UP000800093"/>
    </source>
</evidence>
<dbReference type="Proteomes" id="UP000800093">
    <property type="component" value="Unassembled WGS sequence"/>
</dbReference>
<dbReference type="AlphaFoldDB" id="A0A9P4K9W0"/>
<dbReference type="OrthoDB" id="429813at2759"/>
<dbReference type="InterPro" id="IPR000873">
    <property type="entry name" value="AMP-dep_synth/lig_dom"/>
</dbReference>
<comment type="caution">
    <text evidence="4">The sequence shown here is derived from an EMBL/GenBank/DDBJ whole genome shotgun (WGS) entry which is preliminary data.</text>
</comment>
<dbReference type="Gene3D" id="3.40.50.12780">
    <property type="entry name" value="N-terminal domain of ligase-like"/>
    <property type="match status" value="1"/>
</dbReference>
<dbReference type="PROSITE" id="PS00455">
    <property type="entry name" value="AMP_BINDING"/>
    <property type="match status" value="1"/>
</dbReference>
<dbReference type="PANTHER" id="PTHR43439:SF2">
    <property type="entry name" value="ENZYME, PUTATIVE (JCVI)-RELATED"/>
    <property type="match status" value="1"/>
</dbReference>
<dbReference type="InterPro" id="IPR020845">
    <property type="entry name" value="AMP-binding_CS"/>
</dbReference>
<dbReference type="Pfam" id="PF00501">
    <property type="entry name" value="AMP-binding"/>
    <property type="match status" value="1"/>
</dbReference>
<keyword evidence="1" id="KW-0596">Phosphopantetheine</keyword>
<evidence type="ECO:0000256" key="1">
    <source>
        <dbReference type="ARBA" id="ARBA00022450"/>
    </source>
</evidence>
<name>A0A9P4K9W0_9PLEO</name>
<protein>
    <submittedName>
        <fullName evidence="4">Acetyl-CoA synthetase-like protein</fullName>
    </submittedName>
</protein>
<keyword evidence="5" id="KW-1185">Reference proteome</keyword>
<dbReference type="EMBL" id="ML986622">
    <property type="protein sequence ID" value="KAF2263763.1"/>
    <property type="molecule type" value="Genomic_DNA"/>
</dbReference>
<keyword evidence="2" id="KW-0597">Phosphoprotein</keyword>
<reference evidence="5" key="1">
    <citation type="journal article" date="2020" name="Stud. Mycol.">
        <title>101 Dothideomycetes genomes: A test case for predicting lifestyles and emergence of pathogens.</title>
        <authorList>
            <person name="Haridas S."/>
            <person name="Albert R."/>
            <person name="Binder M."/>
            <person name="Bloem J."/>
            <person name="LaButti K."/>
            <person name="Salamov A."/>
            <person name="Andreopoulos B."/>
            <person name="Baker S."/>
            <person name="Barry K."/>
            <person name="Bills G."/>
            <person name="Bluhm B."/>
            <person name="Cannon C."/>
            <person name="Castanera R."/>
            <person name="Culley D."/>
            <person name="Daum C."/>
            <person name="Ezra D."/>
            <person name="Gonzalez J."/>
            <person name="Henrissat B."/>
            <person name="Kuo A."/>
            <person name="Liang C."/>
            <person name="Lipzen A."/>
            <person name="Lutzoni F."/>
            <person name="Magnuson J."/>
            <person name="Mondo S."/>
            <person name="Nolan M."/>
            <person name="Ohm R."/>
            <person name="Pangilinan J."/>
            <person name="Park H.-J."/>
            <person name="Ramirez L."/>
            <person name="Alfaro M."/>
            <person name="Sun H."/>
            <person name="Tritt A."/>
            <person name="Yoshinaga Y."/>
            <person name="Zwiers L.-H."/>
            <person name="Turgeon B."/>
            <person name="Goodwin S."/>
            <person name="Spatafora J."/>
            <person name="Crous P."/>
            <person name="Grigoriev I."/>
        </authorList>
    </citation>
    <scope>NUCLEOTIDE SEQUENCE [LARGE SCALE GENOMIC DNA]</scope>
    <source>
        <strain evidence="5">CBS 304.66</strain>
    </source>
</reference>
<evidence type="ECO:0000259" key="3">
    <source>
        <dbReference type="Pfam" id="PF00501"/>
    </source>
</evidence>
<gene>
    <name evidence="4" type="ORF">CC78DRAFT_266747</name>
</gene>
<feature type="domain" description="AMP-dependent synthetase/ligase" evidence="3">
    <location>
        <begin position="20"/>
        <end position="348"/>
    </location>
</feature>
<dbReference type="InterPro" id="IPR042099">
    <property type="entry name" value="ANL_N_sf"/>
</dbReference>
<evidence type="ECO:0000256" key="2">
    <source>
        <dbReference type="ARBA" id="ARBA00022553"/>
    </source>
</evidence>